<evidence type="ECO:0000313" key="3">
    <source>
        <dbReference type="Proteomes" id="UP000605986"/>
    </source>
</evidence>
<feature type="region of interest" description="Disordered" evidence="1">
    <location>
        <begin position="257"/>
        <end position="290"/>
    </location>
</feature>
<protein>
    <recommendedName>
        <fullName evidence="4">C2H2-type domain-containing protein</fullName>
    </recommendedName>
</protein>
<reference evidence="2" key="1">
    <citation type="submission" date="2020-01" db="EMBL/GenBank/DDBJ databases">
        <title>Identification and distribution of gene clusters putatively required for synthesis of sphingolipid metabolism inhibitors in phylogenetically diverse species of the filamentous fungus Fusarium.</title>
        <authorList>
            <person name="Kim H.-S."/>
            <person name="Busman M."/>
            <person name="Brown D.W."/>
            <person name="Divon H."/>
            <person name="Uhlig S."/>
            <person name="Proctor R.H."/>
        </authorList>
    </citation>
    <scope>NUCLEOTIDE SEQUENCE</scope>
    <source>
        <strain evidence="2">NRRL 53441</strain>
    </source>
</reference>
<evidence type="ECO:0008006" key="4">
    <source>
        <dbReference type="Google" id="ProtNLM"/>
    </source>
</evidence>
<accession>A0A8H4KTT5</accession>
<feature type="compositionally biased region" description="Polar residues" evidence="1">
    <location>
        <begin position="358"/>
        <end position="381"/>
    </location>
</feature>
<organism evidence="2 3">
    <name type="scientific">Fusarium austroafricanum</name>
    <dbReference type="NCBI Taxonomy" id="2364996"/>
    <lineage>
        <taxon>Eukaryota</taxon>
        <taxon>Fungi</taxon>
        <taxon>Dikarya</taxon>
        <taxon>Ascomycota</taxon>
        <taxon>Pezizomycotina</taxon>
        <taxon>Sordariomycetes</taxon>
        <taxon>Hypocreomycetidae</taxon>
        <taxon>Hypocreales</taxon>
        <taxon>Nectriaceae</taxon>
        <taxon>Fusarium</taxon>
        <taxon>Fusarium concolor species complex</taxon>
    </lineage>
</organism>
<feature type="region of interest" description="Disordered" evidence="1">
    <location>
        <begin position="1"/>
        <end position="73"/>
    </location>
</feature>
<dbReference type="PANTHER" id="PTHR38166:SF1">
    <property type="entry name" value="C2H2-TYPE DOMAIN-CONTAINING PROTEIN"/>
    <property type="match status" value="1"/>
</dbReference>
<keyword evidence="3" id="KW-1185">Reference proteome</keyword>
<proteinExistence type="predicted"/>
<dbReference type="Proteomes" id="UP000605986">
    <property type="component" value="Unassembled WGS sequence"/>
</dbReference>
<gene>
    <name evidence="2" type="ORF">F53441_674</name>
</gene>
<sequence>MNLGNSESRQRLGGPRQVAGESSVQEPPPGQAPKTGRRANKRRRYEDFNTDNSGQNDDEDGGGNQHDGPKYPHPGVAILSFECPFCKLDPHRYERCRRHLFTRLSDVIQHIKRQHLLVERRIGGGAGVQPEIITLYCTRCRCLFYGVGAENRRRVHLAERIQCQIVNIEHSGVLLPREFDDLRTELRLYVRHDETYKWYIIWDVCFPGKTRPASPYVDTLLPRPQAQSMIEDELQSLHVLSPEQIRSVARRFTDRIYTSSSPASEPRRNPSVSPQARPNLAQPAPEPTYSALTYMPPNRAFSYQPLQPFLRPQGFGDDSDLSNADFGTHLGLNTSQSDHSFWNDTFSAPSQIPGFGTTPESNLVDSGYSSAPFQATSQFASQDEDDLDLYGNGVNRRGS</sequence>
<name>A0A8H4KTT5_9HYPO</name>
<dbReference type="PANTHER" id="PTHR38166">
    <property type="entry name" value="C2H2-TYPE DOMAIN-CONTAINING PROTEIN-RELATED"/>
    <property type="match status" value="1"/>
</dbReference>
<dbReference type="EMBL" id="JAADJG010000026">
    <property type="protein sequence ID" value="KAF4457345.1"/>
    <property type="molecule type" value="Genomic_DNA"/>
</dbReference>
<evidence type="ECO:0000313" key="2">
    <source>
        <dbReference type="EMBL" id="KAF4457345.1"/>
    </source>
</evidence>
<feature type="region of interest" description="Disordered" evidence="1">
    <location>
        <begin position="352"/>
        <end position="399"/>
    </location>
</feature>
<evidence type="ECO:0000256" key="1">
    <source>
        <dbReference type="SAM" id="MobiDB-lite"/>
    </source>
</evidence>
<dbReference type="AlphaFoldDB" id="A0A8H4KTT5"/>
<comment type="caution">
    <text evidence="2">The sequence shown here is derived from an EMBL/GenBank/DDBJ whole genome shotgun (WGS) entry which is preliminary data.</text>
</comment>
<dbReference type="OrthoDB" id="3564303at2759"/>